<accession>A0AC35UH48</accession>
<dbReference type="Proteomes" id="UP000095286">
    <property type="component" value="Unplaced"/>
</dbReference>
<protein>
    <submittedName>
        <fullName evidence="2">Vacuolar protein sorting-associated protein VTA1</fullName>
    </submittedName>
</protein>
<reference evidence="2" key="1">
    <citation type="submission" date="2016-11" db="UniProtKB">
        <authorList>
            <consortium name="WormBaseParasite"/>
        </authorList>
    </citation>
    <scope>IDENTIFICATION</scope>
    <source>
        <strain evidence="2">KR3021</strain>
    </source>
</reference>
<organism evidence="1 2">
    <name type="scientific">Rhabditophanes sp. KR3021</name>
    <dbReference type="NCBI Taxonomy" id="114890"/>
    <lineage>
        <taxon>Eukaryota</taxon>
        <taxon>Metazoa</taxon>
        <taxon>Ecdysozoa</taxon>
        <taxon>Nematoda</taxon>
        <taxon>Chromadorea</taxon>
        <taxon>Rhabditida</taxon>
        <taxon>Tylenchina</taxon>
        <taxon>Panagrolaimomorpha</taxon>
        <taxon>Strongyloidoidea</taxon>
        <taxon>Alloionematidae</taxon>
        <taxon>Rhabditophanes</taxon>
    </lineage>
</organism>
<evidence type="ECO:0000313" key="2">
    <source>
        <dbReference type="WBParaSite" id="RSKR_0001146500.1"/>
    </source>
</evidence>
<sequence>MSAIVPQALKPIGPIIKLSKEYVQRDPTVYYWCIMYSVQQGIRCPKSNDGDKFLGIMLSTLERMKIDFASVDTIIHQVAGQSHMEEVTYKIFEYANEQDKIGNTDRNTVKSFYTAGLLFDVMSQFGELDEAMASARKYAKWRATHINNCIKNGIPVEAPPNNDGLTNNEMDEFERELLSFDNKPSAPPASTFSQPPFVPTRQEPQNLQMGQQSFGNNSSPSISSGSYNKDSDLLDYSEVKKLIKFAMSALDYEDKQTAISNLSKALNILQK</sequence>
<evidence type="ECO:0000313" key="1">
    <source>
        <dbReference type="Proteomes" id="UP000095286"/>
    </source>
</evidence>
<dbReference type="WBParaSite" id="RSKR_0001146500.1">
    <property type="protein sequence ID" value="RSKR_0001146500.1"/>
    <property type="gene ID" value="RSKR_0001146500"/>
</dbReference>
<proteinExistence type="predicted"/>
<name>A0AC35UH48_9BILA</name>